<accession>A0A7J7IR59</accession>
<reference evidence="1 2" key="1">
    <citation type="journal article" date="2020" name="J. Phycol.">
        <title>Comparative genome analysis reveals Cyanidiococcus gen. nov., a new extremophilic red algal genus sister to Cyanidioschyzon (Cyanidioschyzonaceae, Rhodophyta).</title>
        <authorList>
            <person name="Liu S.-L."/>
            <person name="Chiang Y.-R."/>
            <person name="Yoon H.S."/>
            <person name="Fu H.-Y."/>
        </authorList>
    </citation>
    <scope>NUCLEOTIDE SEQUENCE [LARGE SCALE GENOMIC DNA]</scope>
    <source>
        <strain evidence="1 2">THAL066</strain>
    </source>
</reference>
<dbReference type="AlphaFoldDB" id="A0A7J7IR59"/>
<name>A0A7J7IR59_9RHOD</name>
<dbReference type="EMBL" id="VWRR01000002">
    <property type="protein sequence ID" value="KAF6004851.1"/>
    <property type="molecule type" value="Genomic_DNA"/>
</dbReference>
<gene>
    <name evidence="1" type="ORF">F1559_003009</name>
</gene>
<keyword evidence="2" id="KW-1185">Reference proteome</keyword>
<evidence type="ECO:0000313" key="2">
    <source>
        <dbReference type="Proteomes" id="UP000530660"/>
    </source>
</evidence>
<evidence type="ECO:0000313" key="1">
    <source>
        <dbReference type="EMBL" id="KAF6004851.1"/>
    </source>
</evidence>
<sequence length="245" mass="26626">MCVIGENASLSPRLCRSSDVHKACQKVSIGKMATYGALVAGLEPVLLQPLPNSAGKFIAAVSVPAARALGSATERKKRLVLAVWRAALEPSPPHERADVFLSVDSGVTWLAATSLTLEHVSCVLVVPPTLLDPVRCRATVPGHVELQIGVSVEDDRVTPRPAPAAELEQVDVEASPTTVDRSAVGDPLAPARLPQALARDLYRFLQSFDTALPECCSTLLDRWLQRVEHRFAMDPSWWQRVWERG</sequence>
<comment type="caution">
    <text evidence="1">The sequence shown here is derived from an EMBL/GenBank/DDBJ whole genome shotgun (WGS) entry which is preliminary data.</text>
</comment>
<dbReference type="Proteomes" id="UP000530660">
    <property type="component" value="Unassembled WGS sequence"/>
</dbReference>
<proteinExistence type="predicted"/>
<protein>
    <submittedName>
        <fullName evidence="1">Uncharacterized protein</fullName>
    </submittedName>
</protein>
<organism evidence="1 2">
    <name type="scientific">Cyanidiococcus yangmingshanensis</name>
    <dbReference type="NCBI Taxonomy" id="2690220"/>
    <lineage>
        <taxon>Eukaryota</taxon>
        <taxon>Rhodophyta</taxon>
        <taxon>Bangiophyceae</taxon>
        <taxon>Cyanidiales</taxon>
        <taxon>Cyanidiaceae</taxon>
        <taxon>Cyanidiococcus</taxon>
    </lineage>
</organism>
<dbReference type="OrthoDB" id="10479592at2759"/>